<keyword evidence="10 12" id="KW-0137">Centromere</keyword>
<dbReference type="AlphaFoldDB" id="A0A8W8JIJ1"/>
<evidence type="ECO:0000256" key="6">
    <source>
        <dbReference type="ARBA" id="ARBA00022838"/>
    </source>
</evidence>
<dbReference type="InterPro" id="IPR013252">
    <property type="entry name" value="Ndc80_Spc24"/>
</dbReference>
<evidence type="ECO:0000256" key="9">
    <source>
        <dbReference type="ARBA" id="ARBA00023306"/>
    </source>
</evidence>
<evidence type="ECO:0000256" key="4">
    <source>
        <dbReference type="ARBA" id="ARBA00022618"/>
    </source>
</evidence>
<dbReference type="GO" id="GO:0007059">
    <property type="term" value="P:chromosome segregation"/>
    <property type="evidence" value="ECO:0007669"/>
    <property type="project" value="TreeGrafter"/>
</dbReference>
<comment type="subunit">
    <text evidence="12">Component of the NDC80 complex.</text>
</comment>
<comment type="function">
    <text evidence="11">Acts as a component of the essential kinetochore-associated NDC80 complex, which is required for chromosome segregation and spindle checkpoint activity. Required for kinetochore integrity and the organization of stable microtubule binding sites in the outer plate of the kinetochore. The NDC80 complex synergistically enhances the affinity of the SKA1 complex for microtubules and may allow the NDC80 complex to track depolymerizing microtubules.</text>
</comment>
<keyword evidence="7 13" id="KW-0175">Coiled coil</keyword>
<dbReference type="GO" id="GO:0031262">
    <property type="term" value="C:Ndc80 complex"/>
    <property type="evidence" value="ECO:0007669"/>
    <property type="project" value="TreeGrafter"/>
</dbReference>
<dbReference type="EnsemblMetazoa" id="G1869.3">
    <property type="protein sequence ID" value="G1869.3:cds"/>
    <property type="gene ID" value="G1869"/>
</dbReference>
<protein>
    <recommendedName>
        <fullName evidence="2 12">Kinetochore protein Spc24</fullName>
    </recommendedName>
</protein>
<evidence type="ECO:0000256" key="10">
    <source>
        <dbReference type="ARBA" id="ARBA00023328"/>
    </source>
</evidence>
<evidence type="ECO:0000313" key="14">
    <source>
        <dbReference type="EnsemblMetazoa" id="G1869.3:cds"/>
    </source>
</evidence>
<keyword evidence="3 12" id="KW-0158">Chromosome</keyword>
<evidence type="ECO:0000256" key="2">
    <source>
        <dbReference type="ARBA" id="ARBA00013690"/>
    </source>
</evidence>
<accession>A0A8W8JIJ1</accession>
<comment type="subcellular location">
    <subcellularLocation>
        <location evidence="12">Nucleus</location>
    </subcellularLocation>
    <subcellularLocation>
        <location evidence="12">Chromosome</location>
        <location evidence="12">Centromere</location>
        <location evidence="12">Kinetochore</location>
    </subcellularLocation>
</comment>
<proteinExistence type="inferred from homology"/>
<sequence>MLLQPKLTHKLFQVDEKFEYEMMQSQETQLSELVSVGKELTAAFEGTQEAELTEKCARIISEIRHLQQKQREQLKQQIQDLINQEELEMENVKEDGEKTEAINQVRTVQEQLRSEREHLEEATKKCEELKKTLEEQKEEQERLTKEEQKLKHDNTHAIPKIKYDVQLYNTLTSLQWQYDCEPDEIKGYICNKNDIRPFSLSGKKVSKFFVANYLWDMMEEDW</sequence>
<dbReference type="GO" id="GO:0008017">
    <property type="term" value="F:microtubule binding"/>
    <property type="evidence" value="ECO:0007669"/>
    <property type="project" value="TreeGrafter"/>
</dbReference>
<dbReference type="GO" id="GO:0051301">
    <property type="term" value="P:cell division"/>
    <property type="evidence" value="ECO:0007669"/>
    <property type="project" value="UniProtKB-UniRule"/>
</dbReference>
<comment type="similarity">
    <text evidence="1 12">Belongs to the SPC24 family.</text>
</comment>
<dbReference type="Proteomes" id="UP000005408">
    <property type="component" value="Unassembled WGS sequence"/>
</dbReference>
<dbReference type="PANTHER" id="PTHR22142">
    <property type="match status" value="1"/>
</dbReference>
<evidence type="ECO:0000256" key="8">
    <source>
        <dbReference type="ARBA" id="ARBA00023242"/>
    </source>
</evidence>
<evidence type="ECO:0000256" key="12">
    <source>
        <dbReference type="RuleBase" id="RU368011"/>
    </source>
</evidence>
<keyword evidence="15" id="KW-1185">Reference proteome</keyword>
<evidence type="ECO:0000256" key="5">
    <source>
        <dbReference type="ARBA" id="ARBA00022776"/>
    </source>
</evidence>
<reference evidence="14" key="1">
    <citation type="submission" date="2022-08" db="UniProtKB">
        <authorList>
            <consortium name="EnsemblMetazoa"/>
        </authorList>
    </citation>
    <scope>IDENTIFICATION</scope>
    <source>
        <strain evidence="14">05x7-T-G4-1.051#20</strain>
    </source>
</reference>
<keyword evidence="5 12" id="KW-0498">Mitosis</keyword>
<keyword evidence="8 12" id="KW-0539">Nucleus</keyword>
<dbReference type="GO" id="GO:0005634">
    <property type="term" value="C:nucleus"/>
    <property type="evidence" value="ECO:0007669"/>
    <property type="project" value="UniProtKB-SubCell"/>
</dbReference>
<evidence type="ECO:0000256" key="7">
    <source>
        <dbReference type="ARBA" id="ARBA00023054"/>
    </source>
</evidence>
<dbReference type="PANTHER" id="PTHR22142:SF2">
    <property type="entry name" value="KINETOCHORE PROTEIN SPC24"/>
    <property type="match status" value="1"/>
</dbReference>
<feature type="coiled-coil region" evidence="13">
    <location>
        <begin position="49"/>
        <end position="153"/>
    </location>
</feature>
<keyword evidence="4 12" id="KW-0132">Cell division</keyword>
<evidence type="ECO:0000256" key="11">
    <source>
        <dbReference type="ARBA" id="ARBA00045419"/>
    </source>
</evidence>
<dbReference type="Pfam" id="PF08286">
    <property type="entry name" value="Spc24"/>
    <property type="match status" value="1"/>
</dbReference>
<keyword evidence="6 12" id="KW-0995">Kinetochore</keyword>
<dbReference type="Gene3D" id="3.30.160.570">
    <property type="entry name" value="Ncd80 complex, Spc24 subunit"/>
    <property type="match status" value="1"/>
</dbReference>
<evidence type="ECO:0000256" key="3">
    <source>
        <dbReference type="ARBA" id="ARBA00022454"/>
    </source>
</evidence>
<name>A0A8W8JIJ1_MAGGI</name>
<evidence type="ECO:0000256" key="13">
    <source>
        <dbReference type="SAM" id="Coils"/>
    </source>
</evidence>
<dbReference type="CDD" id="cd11565">
    <property type="entry name" value="RWD_Spc24"/>
    <property type="match status" value="1"/>
</dbReference>
<evidence type="ECO:0000313" key="15">
    <source>
        <dbReference type="Proteomes" id="UP000005408"/>
    </source>
</evidence>
<keyword evidence="9 12" id="KW-0131">Cell cycle</keyword>
<organism evidence="14 15">
    <name type="scientific">Magallana gigas</name>
    <name type="common">Pacific oyster</name>
    <name type="synonym">Crassostrea gigas</name>
    <dbReference type="NCBI Taxonomy" id="29159"/>
    <lineage>
        <taxon>Eukaryota</taxon>
        <taxon>Metazoa</taxon>
        <taxon>Spiralia</taxon>
        <taxon>Lophotrochozoa</taxon>
        <taxon>Mollusca</taxon>
        <taxon>Bivalvia</taxon>
        <taxon>Autobranchia</taxon>
        <taxon>Pteriomorphia</taxon>
        <taxon>Ostreida</taxon>
        <taxon>Ostreoidea</taxon>
        <taxon>Ostreidae</taxon>
        <taxon>Magallana</taxon>
    </lineage>
</organism>
<evidence type="ECO:0000256" key="1">
    <source>
        <dbReference type="ARBA" id="ARBA00007804"/>
    </source>
</evidence>